<dbReference type="GO" id="GO:0043165">
    <property type="term" value="P:Gram-negative-bacterium-type cell outer membrane assembly"/>
    <property type="evidence" value="ECO:0007669"/>
    <property type="project" value="InterPro"/>
</dbReference>
<evidence type="ECO:0008006" key="3">
    <source>
        <dbReference type="Google" id="ProtNLM"/>
    </source>
</evidence>
<reference evidence="1" key="1">
    <citation type="submission" date="2020-12" db="EMBL/GenBank/DDBJ databases">
        <title>Methylobrevis albus sp. nov., isolated from fresh water lack sediment.</title>
        <authorList>
            <person name="Zou Q."/>
        </authorList>
    </citation>
    <scope>NUCLEOTIDE SEQUENCE</scope>
    <source>
        <strain evidence="1">L22</strain>
    </source>
</reference>
<proteinExistence type="predicted"/>
<dbReference type="AlphaFoldDB" id="A0A931I2Q2"/>
<sequence length="195" mass="20542">MSSSDHNIRRIRPTAPRLALAALAALAAALAVTGLSGCQVRPLYATAGPGTVAVTDAMRAVRVEAIPVGESDNDRDRIRQQLHEELVSALQGGAGALPATTVLRFILTSQKAELGLEEFRDVPVANLVSITVSFTLSDAETGRTLLTGTGYGNASFDFSSQRFANIRAQRDAENRAAALVATDIRTRVAAALATR</sequence>
<dbReference type="EMBL" id="JADZLT010000049">
    <property type="protein sequence ID" value="MBH0237793.1"/>
    <property type="molecule type" value="Genomic_DNA"/>
</dbReference>
<organism evidence="1 2">
    <name type="scientific">Methylobrevis albus</name>
    <dbReference type="NCBI Taxonomy" id="2793297"/>
    <lineage>
        <taxon>Bacteria</taxon>
        <taxon>Pseudomonadati</taxon>
        <taxon>Pseudomonadota</taxon>
        <taxon>Alphaproteobacteria</taxon>
        <taxon>Hyphomicrobiales</taxon>
        <taxon>Pleomorphomonadaceae</taxon>
        <taxon>Methylobrevis</taxon>
    </lineage>
</organism>
<dbReference type="RefSeq" id="WP_197310867.1">
    <property type="nucleotide sequence ID" value="NZ_JADZLT010000049.1"/>
</dbReference>
<comment type="caution">
    <text evidence="1">The sequence shown here is derived from an EMBL/GenBank/DDBJ whole genome shotgun (WGS) entry which is preliminary data.</text>
</comment>
<dbReference type="Pfam" id="PF04390">
    <property type="entry name" value="LptE"/>
    <property type="match status" value="1"/>
</dbReference>
<keyword evidence="2" id="KW-1185">Reference proteome</keyword>
<dbReference type="Gene3D" id="3.30.160.150">
    <property type="entry name" value="Lipoprotein like domain"/>
    <property type="match status" value="1"/>
</dbReference>
<evidence type="ECO:0000313" key="2">
    <source>
        <dbReference type="Proteomes" id="UP000631694"/>
    </source>
</evidence>
<dbReference type="InterPro" id="IPR007485">
    <property type="entry name" value="LPS_assembly_LptE"/>
</dbReference>
<dbReference type="Proteomes" id="UP000631694">
    <property type="component" value="Unassembled WGS sequence"/>
</dbReference>
<protein>
    <recommendedName>
        <fullName evidence="3">LPS-assembly lipoprotein</fullName>
    </recommendedName>
</protein>
<gene>
    <name evidence="1" type="ORF">I5731_08170</name>
</gene>
<accession>A0A931I2Q2</accession>
<name>A0A931I2Q2_9HYPH</name>
<dbReference type="GO" id="GO:0019867">
    <property type="term" value="C:outer membrane"/>
    <property type="evidence" value="ECO:0007669"/>
    <property type="project" value="InterPro"/>
</dbReference>
<evidence type="ECO:0000313" key="1">
    <source>
        <dbReference type="EMBL" id="MBH0237793.1"/>
    </source>
</evidence>